<protein>
    <submittedName>
        <fullName evidence="1">Uncharacterized protein</fullName>
    </submittedName>
</protein>
<dbReference type="Proteomes" id="UP001153332">
    <property type="component" value="Unassembled WGS sequence"/>
</dbReference>
<gene>
    <name evidence="1" type="ORF">O1611_g5097</name>
</gene>
<proteinExistence type="predicted"/>
<accession>A0ACC2JM04</accession>
<comment type="caution">
    <text evidence="1">The sequence shown here is derived from an EMBL/GenBank/DDBJ whole genome shotgun (WGS) entry which is preliminary data.</text>
</comment>
<evidence type="ECO:0000313" key="1">
    <source>
        <dbReference type="EMBL" id="KAJ8128538.1"/>
    </source>
</evidence>
<organism evidence="1 2">
    <name type="scientific">Lasiodiplodia mahajangana</name>
    <dbReference type="NCBI Taxonomy" id="1108764"/>
    <lineage>
        <taxon>Eukaryota</taxon>
        <taxon>Fungi</taxon>
        <taxon>Dikarya</taxon>
        <taxon>Ascomycota</taxon>
        <taxon>Pezizomycotina</taxon>
        <taxon>Dothideomycetes</taxon>
        <taxon>Dothideomycetes incertae sedis</taxon>
        <taxon>Botryosphaeriales</taxon>
        <taxon>Botryosphaeriaceae</taxon>
        <taxon>Lasiodiplodia</taxon>
    </lineage>
</organism>
<sequence>MSYPIDPDETDPYILHLASKNRYQIWMRGLKTGSKDHVDKKYILDITSSGAINHWESGTNTLTLSTELGEKRLIGGTRLIIFNPTQRVYVQHHVGIMYDIDPEFFRTVRWSGDSNGYWDEIYGGVPEFLVGGRPQHLNMGYGWSSVIRRHDSHNLVLVSAPYVSGDSPLVYRSDNETSTSFGSDRFLEEYLQAILQRDARFLSGVHKNPLILLLPTLNIHYMALYKALNDVDRDFRYGRSSREEKPKFVENAWDSLRMIKHDGMRPLNCIRQYDNDHNDGKLQHSEEYSILAEKFKCIEEQISRMEALARDYLQHHVAMFSLEESRASIKQAKVALEESKRTKLSI</sequence>
<keyword evidence="2" id="KW-1185">Reference proteome</keyword>
<name>A0ACC2JM04_9PEZI</name>
<dbReference type="EMBL" id="JAPUUL010001036">
    <property type="protein sequence ID" value="KAJ8128538.1"/>
    <property type="molecule type" value="Genomic_DNA"/>
</dbReference>
<reference evidence="1" key="1">
    <citation type="submission" date="2022-12" db="EMBL/GenBank/DDBJ databases">
        <title>Genome Sequence of Lasiodiplodia mahajangana.</title>
        <authorList>
            <person name="Buettner E."/>
        </authorList>
    </citation>
    <scope>NUCLEOTIDE SEQUENCE</scope>
    <source>
        <strain evidence="1">VT137</strain>
    </source>
</reference>
<evidence type="ECO:0000313" key="2">
    <source>
        <dbReference type="Proteomes" id="UP001153332"/>
    </source>
</evidence>